<reference evidence="1" key="1">
    <citation type="submission" date="2021-01" db="EMBL/GenBank/DDBJ databases">
        <title>YIM 132084 draft genome.</title>
        <authorList>
            <person name="An D."/>
        </authorList>
    </citation>
    <scope>NUCLEOTIDE SEQUENCE</scope>
    <source>
        <strain evidence="1">YIM 132084</strain>
    </source>
</reference>
<evidence type="ECO:0000313" key="1">
    <source>
        <dbReference type="EMBL" id="MBM9469285.1"/>
    </source>
</evidence>
<dbReference type="Proteomes" id="UP000663792">
    <property type="component" value="Unassembled WGS sequence"/>
</dbReference>
<keyword evidence="2" id="KW-1185">Reference proteome</keyword>
<comment type="caution">
    <text evidence="1">The sequence shown here is derived from an EMBL/GenBank/DDBJ whole genome shotgun (WGS) entry which is preliminary data.</text>
</comment>
<organism evidence="1 2">
    <name type="scientific">Nakamurella leprariae</name>
    <dbReference type="NCBI Taxonomy" id="2803911"/>
    <lineage>
        <taxon>Bacteria</taxon>
        <taxon>Bacillati</taxon>
        <taxon>Actinomycetota</taxon>
        <taxon>Actinomycetes</taxon>
        <taxon>Nakamurellales</taxon>
        <taxon>Nakamurellaceae</taxon>
        <taxon>Nakamurella</taxon>
    </lineage>
</organism>
<sequence>MTLLHADPRIPLLPDQRSRLHRTAAPVAIPTGPGVLVTELPVSVQVDLLGVVAVMVRATGTTSVSVSDVWRGWQTTRLERLPGGDPQGGWWFRVTGPQLSFEFDSDTQDPFGRS</sequence>
<gene>
    <name evidence="1" type="ORF">JL106_18515</name>
</gene>
<accession>A0A939C0J1</accession>
<dbReference type="EMBL" id="JAERWK010000025">
    <property type="protein sequence ID" value="MBM9469285.1"/>
    <property type="molecule type" value="Genomic_DNA"/>
</dbReference>
<evidence type="ECO:0000313" key="2">
    <source>
        <dbReference type="Proteomes" id="UP000663792"/>
    </source>
</evidence>
<protein>
    <submittedName>
        <fullName evidence="1">Uncharacterized protein</fullName>
    </submittedName>
</protein>
<name>A0A939C0J1_9ACTN</name>
<dbReference type="RefSeq" id="WP_205262231.1">
    <property type="nucleotide sequence ID" value="NZ_JAERWK010000025.1"/>
</dbReference>
<proteinExistence type="predicted"/>
<dbReference type="AlphaFoldDB" id="A0A939C0J1"/>